<feature type="non-terminal residue" evidence="1">
    <location>
        <position position="104"/>
    </location>
</feature>
<accession>A0AAD7ZZ63</accession>
<gene>
    <name evidence="1" type="ORF">L9F63_017520</name>
</gene>
<evidence type="ECO:0000313" key="1">
    <source>
        <dbReference type="EMBL" id="KAJ9589275.1"/>
    </source>
</evidence>
<protein>
    <submittedName>
        <fullName evidence="1">Uncharacterized protein</fullName>
    </submittedName>
</protein>
<reference evidence="1" key="2">
    <citation type="submission" date="2023-05" db="EMBL/GenBank/DDBJ databases">
        <authorList>
            <person name="Fouks B."/>
        </authorList>
    </citation>
    <scope>NUCLEOTIDE SEQUENCE</scope>
    <source>
        <strain evidence="1">Stay&amp;Tobe</strain>
        <tissue evidence="1">Testes</tissue>
    </source>
</reference>
<organism evidence="1 2">
    <name type="scientific">Diploptera punctata</name>
    <name type="common">Pacific beetle cockroach</name>
    <dbReference type="NCBI Taxonomy" id="6984"/>
    <lineage>
        <taxon>Eukaryota</taxon>
        <taxon>Metazoa</taxon>
        <taxon>Ecdysozoa</taxon>
        <taxon>Arthropoda</taxon>
        <taxon>Hexapoda</taxon>
        <taxon>Insecta</taxon>
        <taxon>Pterygota</taxon>
        <taxon>Neoptera</taxon>
        <taxon>Polyneoptera</taxon>
        <taxon>Dictyoptera</taxon>
        <taxon>Blattodea</taxon>
        <taxon>Blaberoidea</taxon>
        <taxon>Blaberidae</taxon>
        <taxon>Diplopterinae</taxon>
        <taxon>Diploptera</taxon>
    </lineage>
</organism>
<sequence length="104" mass="11339">MTSLLQLDNLQDCISGATSDQITKLFPKCRPRDINLNPLQQQDGQHDHDNNSLVRHRLSVVSVVMDAPPNTESTLVPIKGNMYCVTACALMLDCHIGIPGSNPG</sequence>
<dbReference type="Proteomes" id="UP001233999">
    <property type="component" value="Unassembled WGS sequence"/>
</dbReference>
<proteinExistence type="predicted"/>
<name>A0AAD7ZZ63_DIPPU</name>
<reference evidence="1" key="1">
    <citation type="journal article" date="2023" name="IScience">
        <title>Live-bearing cockroach genome reveals convergent evolutionary mechanisms linked to viviparity in insects and beyond.</title>
        <authorList>
            <person name="Fouks B."/>
            <person name="Harrison M.C."/>
            <person name="Mikhailova A.A."/>
            <person name="Marchal E."/>
            <person name="English S."/>
            <person name="Carruthers M."/>
            <person name="Jennings E.C."/>
            <person name="Chiamaka E.L."/>
            <person name="Frigard R.A."/>
            <person name="Pippel M."/>
            <person name="Attardo G.M."/>
            <person name="Benoit J.B."/>
            <person name="Bornberg-Bauer E."/>
            <person name="Tobe S.S."/>
        </authorList>
    </citation>
    <scope>NUCLEOTIDE SEQUENCE</scope>
    <source>
        <strain evidence="1">Stay&amp;Tobe</strain>
    </source>
</reference>
<comment type="caution">
    <text evidence="1">The sequence shown here is derived from an EMBL/GenBank/DDBJ whole genome shotgun (WGS) entry which is preliminary data.</text>
</comment>
<evidence type="ECO:0000313" key="2">
    <source>
        <dbReference type="Proteomes" id="UP001233999"/>
    </source>
</evidence>
<keyword evidence="2" id="KW-1185">Reference proteome</keyword>
<dbReference type="EMBL" id="JASPKZ010004955">
    <property type="protein sequence ID" value="KAJ9589275.1"/>
    <property type="molecule type" value="Genomic_DNA"/>
</dbReference>
<dbReference type="AlphaFoldDB" id="A0AAD7ZZ63"/>